<dbReference type="PROSITE" id="PS50222">
    <property type="entry name" value="EF_HAND_2"/>
    <property type="match status" value="2"/>
</dbReference>
<dbReference type="OrthoDB" id="5600060at2759"/>
<dbReference type="AlphaFoldDB" id="A0A6V7Y5J0"/>
<dbReference type="Gene3D" id="1.10.238.10">
    <property type="entry name" value="EF-hand"/>
    <property type="match status" value="1"/>
</dbReference>
<dbReference type="PROSITE" id="PS00018">
    <property type="entry name" value="EF_HAND_1"/>
    <property type="match status" value="2"/>
</dbReference>
<dbReference type="SMART" id="SM01027">
    <property type="entry name" value="Beta-Casp"/>
    <property type="match status" value="1"/>
</dbReference>
<feature type="domain" description="EF-hand" evidence="8">
    <location>
        <begin position="1178"/>
        <end position="1213"/>
    </location>
</feature>
<dbReference type="SUPFAM" id="SSF56281">
    <property type="entry name" value="Metallo-hydrolase/oxidoreductase"/>
    <property type="match status" value="1"/>
</dbReference>
<keyword evidence="5" id="KW-0106">Calcium</keyword>
<dbReference type="InterPro" id="IPR018247">
    <property type="entry name" value="EF_Hand_1_Ca_BS"/>
</dbReference>
<keyword evidence="7" id="KW-1133">Transmembrane helix</keyword>
<comment type="similarity">
    <text evidence="3">Belongs to the metallo-beta-lactamase superfamily. RNA-metabolizing metallo-beta-lactamase-like family. INTS9 subfamily.</text>
</comment>
<evidence type="ECO:0000256" key="7">
    <source>
        <dbReference type="SAM" id="Phobius"/>
    </source>
</evidence>
<keyword evidence="4" id="KW-0963">Cytoplasm</keyword>
<name>A0A6V7Y5J0_MELEN</name>
<proteinExistence type="inferred from homology"/>
<evidence type="ECO:0000259" key="8">
    <source>
        <dbReference type="PROSITE" id="PS50222"/>
    </source>
</evidence>
<evidence type="ECO:0000256" key="5">
    <source>
        <dbReference type="ARBA" id="ARBA00022837"/>
    </source>
</evidence>
<keyword evidence="7" id="KW-0812">Transmembrane</keyword>
<dbReference type="InterPro" id="IPR022712">
    <property type="entry name" value="Beta_Casp"/>
</dbReference>
<sequence length="1252" mass="145696">MCDEINLKWLSWNAHRPCILLKFDHLHVLLDCIVGMDSLTSFLPCPLVRSNRISWQKKVHPYGKDVIPILKQINDLVYVELTPEMRTVKFKDVDPSSLDAILISNSSSFIALPFITEGTGFNGVVYATEPIVQLSKLLMEDLCDIFEQIDRPLIDEWSWKNISNSFPNPPNSDPNFWKSFYKRIDIENCMKRVKLLFFRQEIALSEDLRITPYSSGHSIGSCNWLLSTNQHKIGYFAASSLRPSHPKPMELNSFNNLDALILTSIHTNDQSPDITVYKFTSAVVETLKIGGNVLIPVISTGLIYDLFEIIVKAIEVNNLSRNIPVYFISSIAESSLEFANIFSEWLSDDKGARVYKPEEPFYHSEMLRNRRIRVYDSLHGPFSKECRQPSIVFAGHPSLRIGEIVHLLDLWGGNSKNAIMMIDPDYPLETYYSPYKTLAIRAYYFPIETRLDCNQVFNKIIKDLSPKQVLYPDEYSSSFSTLNALPIPTICFKQNEEFKLKIISNTQTKQILLKRKENEDLPTCIPWKRVKVDYEVLKHLKLKEKFDGLCPIKGHISATNNQLEFNFNSKINKNEKKISKQKFIGRLNVTTFKELLEKREFQCELIQTGDEETLIIKNYSARIRIIQGGRRTLINCSDEIKRKEIQLAVHECLTKFVSLMNLFCQTSTKTIIIFRIAPRIKICTLRGRNDGKIYWPGSGIRTKKEIEEEAKCLRDKKWPEEHPFKYTIFGSRSVSAETLQHYSDRKSGKGYVDFAHTHYANRPFIKTAFRQMLPYYLIPLNILLVIFLVDFNWFWHNGRRMYDKYFKTEAAEEEDEKINEENINQPIILPFEDDNELFVAVNEKADECSIVGKKKKKKIGFRERRIIHYEDRLRAYSSPDKIFRYFATIKLINEDGTFDIFMTPEDFVRSLTPGVMQPRKYGLDKYKIINTNEVKNLNIKKIILKILERKNKNNIFNWLSDNGGLINFGDYLFLMTLLSASPSEFKLAFYVFDLNGDGELDRQEFERVQELILSQSNIGQRHRDHITGAGTFTKSGKHSAITRHFFGYDNLQKLNIDEFLEFQKNLHYDILKIEFERRDPESDPVGIISEVSFAQLLMIHSDLPEKRQKRMLKRVKRKYRKEIVNKKGVSFEEVDNFFAFIYHIDKVDLALHFYKLAGKPLSKELIKRVASKITNVELSDTVVDIVVTLFDENGDGELSQKEFILIMKQRKQRGLERPKDTGLTRLLDALWVCAKSQLNIPLHNEDNKKNFK</sequence>
<gene>
    <name evidence="9" type="ORF">MENT_LOCUS60690</name>
</gene>
<comment type="subcellular location">
    <subcellularLocation>
        <location evidence="2">Cytoplasm</location>
    </subcellularLocation>
    <subcellularLocation>
        <location evidence="1">Nucleus</location>
    </subcellularLocation>
</comment>
<dbReference type="SMART" id="SM00054">
    <property type="entry name" value="EFh"/>
    <property type="match status" value="2"/>
</dbReference>
<evidence type="ECO:0000313" key="9">
    <source>
        <dbReference type="EMBL" id="CAD2206796.1"/>
    </source>
</evidence>
<dbReference type="PANTHER" id="PTHR46094">
    <property type="entry name" value="INTEGRATOR COMPLEX SUBUNIT 9"/>
    <property type="match status" value="1"/>
</dbReference>
<dbReference type="GO" id="GO:0005737">
    <property type="term" value="C:cytoplasm"/>
    <property type="evidence" value="ECO:0007669"/>
    <property type="project" value="UniProtKB-SubCell"/>
</dbReference>
<feature type="domain" description="EF-hand" evidence="8">
    <location>
        <begin position="980"/>
        <end position="1015"/>
    </location>
</feature>
<dbReference type="GO" id="GO:0034472">
    <property type="term" value="P:snRNA 3'-end processing"/>
    <property type="evidence" value="ECO:0007669"/>
    <property type="project" value="TreeGrafter"/>
</dbReference>
<evidence type="ECO:0000256" key="2">
    <source>
        <dbReference type="ARBA" id="ARBA00004496"/>
    </source>
</evidence>
<evidence type="ECO:0000256" key="6">
    <source>
        <dbReference type="ARBA" id="ARBA00023242"/>
    </source>
</evidence>
<dbReference type="InterPro" id="IPR001279">
    <property type="entry name" value="Metallo-B-lactamas"/>
</dbReference>
<evidence type="ECO:0000256" key="4">
    <source>
        <dbReference type="ARBA" id="ARBA00022490"/>
    </source>
</evidence>
<dbReference type="Proteomes" id="UP000580250">
    <property type="component" value="Unassembled WGS sequence"/>
</dbReference>
<comment type="caution">
    <text evidence="9">The sequence shown here is derived from an EMBL/GenBank/DDBJ whole genome shotgun (WGS) entry which is preliminary data.</text>
</comment>
<dbReference type="Gene3D" id="3.60.15.10">
    <property type="entry name" value="Ribonuclease Z/Hydroxyacylglutathione hydrolase-like"/>
    <property type="match status" value="1"/>
</dbReference>
<dbReference type="GO" id="GO:0005509">
    <property type="term" value="F:calcium ion binding"/>
    <property type="evidence" value="ECO:0007669"/>
    <property type="project" value="InterPro"/>
</dbReference>
<accession>A0A6V7Y5J0</accession>
<dbReference type="InterPro" id="IPR002048">
    <property type="entry name" value="EF_hand_dom"/>
</dbReference>
<keyword evidence="7" id="KW-0472">Membrane</keyword>
<dbReference type="CDD" id="cd15900">
    <property type="entry name" value="EFh_MICU"/>
    <property type="match status" value="1"/>
</dbReference>
<dbReference type="SUPFAM" id="SSF47473">
    <property type="entry name" value="EF-hand"/>
    <property type="match status" value="2"/>
</dbReference>
<organism evidence="9 10">
    <name type="scientific">Meloidogyne enterolobii</name>
    <name type="common">Root-knot nematode worm</name>
    <name type="synonym">Meloidogyne mayaguensis</name>
    <dbReference type="NCBI Taxonomy" id="390850"/>
    <lineage>
        <taxon>Eukaryota</taxon>
        <taxon>Metazoa</taxon>
        <taxon>Ecdysozoa</taxon>
        <taxon>Nematoda</taxon>
        <taxon>Chromadorea</taxon>
        <taxon>Rhabditida</taxon>
        <taxon>Tylenchina</taxon>
        <taxon>Tylenchomorpha</taxon>
        <taxon>Tylenchoidea</taxon>
        <taxon>Meloidogynidae</taxon>
        <taxon>Meloidogyninae</taxon>
        <taxon>Meloidogyne</taxon>
    </lineage>
</organism>
<dbReference type="InterPro" id="IPR011992">
    <property type="entry name" value="EF-hand-dom_pair"/>
</dbReference>
<dbReference type="InterPro" id="IPR027074">
    <property type="entry name" value="Integrator_9su"/>
</dbReference>
<feature type="transmembrane region" description="Helical" evidence="7">
    <location>
        <begin position="773"/>
        <end position="795"/>
    </location>
</feature>
<dbReference type="PANTHER" id="PTHR46094:SF1">
    <property type="entry name" value="INTEGRATOR COMPLEX SUBUNIT 9"/>
    <property type="match status" value="1"/>
</dbReference>
<dbReference type="InterPro" id="IPR036866">
    <property type="entry name" value="RibonucZ/Hydroxyglut_hydro"/>
</dbReference>
<evidence type="ECO:0000313" key="10">
    <source>
        <dbReference type="Proteomes" id="UP000580250"/>
    </source>
</evidence>
<dbReference type="Pfam" id="PF13833">
    <property type="entry name" value="EF-hand_8"/>
    <property type="match status" value="1"/>
</dbReference>
<protein>
    <recommendedName>
        <fullName evidence="8">EF-hand domain-containing protein</fullName>
    </recommendedName>
</protein>
<reference evidence="9 10" key="1">
    <citation type="submission" date="2020-08" db="EMBL/GenBank/DDBJ databases">
        <authorList>
            <person name="Koutsovoulos G."/>
            <person name="Danchin GJ E."/>
        </authorList>
    </citation>
    <scope>NUCLEOTIDE SEQUENCE [LARGE SCALE GENOMIC DNA]</scope>
</reference>
<dbReference type="EMBL" id="CAJEWN010003184">
    <property type="protein sequence ID" value="CAD2206796.1"/>
    <property type="molecule type" value="Genomic_DNA"/>
</dbReference>
<evidence type="ECO:0000256" key="3">
    <source>
        <dbReference type="ARBA" id="ARBA00006861"/>
    </source>
</evidence>
<dbReference type="Pfam" id="PF13202">
    <property type="entry name" value="EF-hand_5"/>
    <property type="match status" value="1"/>
</dbReference>
<keyword evidence="6" id="KW-0539">Nucleus</keyword>
<dbReference type="Pfam" id="PF16661">
    <property type="entry name" value="Lactamase_B_6"/>
    <property type="match status" value="1"/>
</dbReference>
<dbReference type="Pfam" id="PF10996">
    <property type="entry name" value="Beta-Casp"/>
    <property type="match status" value="1"/>
</dbReference>
<evidence type="ECO:0000256" key="1">
    <source>
        <dbReference type="ARBA" id="ARBA00004123"/>
    </source>
</evidence>
<dbReference type="GO" id="GO:0032039">
    <property type="term" value="C:integrator complex"/>
    <property type="evidence" value="ECO:0007669"/>
    <property type="project" value="InterPro"/>
</dbReference>